<dbReference type="EMBL" id="CP040710">
    <property type="protein sequence ID" value="QCX01368.1"/>
    <property type="molecule type" value="Genomic_DNA"/>
</dbReference>
<sequence>MGHTIHKKIRKKILLFFSMILTLGAFAQGETVTGTITASDGSVLPGANVIEKGTTNGVVADFDGNYSITLQGSSGTLVFSYIGFSALERRVDGQTNIDVTLKEDAQNLDEVVVVGYGSQKKTDITGSVSSVDSEDLEKAIFNNVDQLLQGRSAGVQVTSSSGEPGAPASIRIRGNNSISGSNAPLFVVDGIPITGTPDFNPQEIESLEVLKDASATAIYGSRGANGVILVTTKRGKSGKTEISFTQNNTFSNVIQTYDVLNGQDYAEFRNEANADLGRPEPFENPSQFAGQGFNWQDEILRTGIRSDYGLSISGGAENIKYFVSANLLDDKGIVLGSKFKRGSLRANMDISALNDDLTIKVSINGTQSQNFRAITATRGFPASAGPIFNALTSEPIVPDLRFSGFTGEGNQFYNPYLEVTEKDDRQFSTNLLASTEATLKLNDNLSYTFNGGINYTFNNRDIYTPSNVGAGINVNGLANTSNGRGFDYIVSNYLTYKKIFNDIHDFTGTAGFEYSEFNDYGSSGSVNDFAIEILGFDNIGIGTGDANVGSNRTQSILQSGFFRLNYSYKNKYLLTATMRADGSSRFAANEKWGYFPSAAIGWRISEENFLKDNNTLSNFKLRASLGETGSQSIAPYQSLARYGTAVYGIGNTASLSFIPQSVANPNLKWETTRQLDIGADIGFFNNRLEFIFDYFKKETIDLLQSIQIPSQSGFGGALVNFGSIENKGIELAINAYPIQSANFSWSTGINYTSYKTKVIELGGDEEIFGPGLGQNVFGNGHIYRPGDEYGLFYGLRAIGLIQESDFDAEGNATFPVRNNDTRLGHWKFEDISGPEGVPDGIINNEDRTVIGNPNPDFLFGWNNDFTYKNLSLNVFIQGSIGNDVYNTIGTVISSGFNNNEAYKNQSVDWYENRWTPENPTNDIRYPSINSNSPPVANYMVEDASYIRLKNISLRYNVPTEDLFFSNIQFFLTGTNLLTITDYTGFDPEVSSLGANTLSPGVDLGTYPRQKAYTLGINLKF</sequence>
<dbReference type="InterPro" id="IPR039426">
    <property type="entry name" value="TonB-dep_rcpt-like"/>
</dbReference>
<feature type="chain" id="PRO_5022850755" evidence="8">
    <location>
        <begin position="28"/>
        <end position="1020"/>
    </location>
</feature>
<evidence type="ECO:0000256" key="5">
    <source>
        <dbReference type="ARBA" id="ARBA00023136"/>
    </source>
</evidence>
<dbReference type="SUPFAM" id="SSF49464">
    <property type="entry name" value="Carboxypeptidase regulatory domain-like"/>
    <property type="match status" value="1"/>
</dbReference>
<keyword evidence="6 7" id="KW-0998">Cell outer membrane</keyword>
<dbReference type="FunFam" id="2.170.130.10:FF:000008">
    <property type="entry name" value="SusC/RagA family TonB-linked outer membrane protein"/>
    <property type="match status" value="1"/>
</dbReference>
<dbReference type="GO" id="GO:0009279">
    <property type="term" value="C:cell outer membrane"/>
    <property type="evidence" value="ECO:0007669"/>
    <property type="project" value="UniProtKB-SubCell"/>
</dbReference>
<evidence type="ECO:0000256" key="8">
    <source>
        <dbReference type="SAM" id="SignalP"/>
    </source>
</evidence>
<dbReference type="PROSITE" id="PS52016">
    <property type="entry name" value="TONB_DEPENDENT_REC_3"/>
    <property type="match status" value="1"/>
</dbReference>
<dbReference type="InterPro" id="IPR012910">
    <property type="entry name" value="Plug_dom"/>
</dbReference>
<dbReference type="AlphaFoldDB" id="A0A5B7SWF5"/>
<dbReference type="Gene3D" id="2.170.130.10">
    <property type="entry name" value="TonB-dependent receptor, plug domain"/>
    <property type="match status" value="1"/>
</dbReference>
<keyword evidence="5 7" id="KW-0472">Membrane</keyword>
<dbReference type="Proteomes" id="UP000310017">
    <property type="component" value="Chromosome"/>
</dbReference>
<feature type="domain" description="TonB-dependent receptor plug" evidence="9">
    <location>
        <begin position="121"/>
        <end position="227"/>
    </location>
</feature>
<keyword evidence="11" id="KW-1185">Reference proteome</keyword>
<dbReference type="Gene3D" id="2.40.170.20">
    <property type="entry name" value="TonB-dependent receptor, beta-barrel domain"/>
    <property type="match status" value="1"/>
</dbReference>
<evidence type="ECO:0000259" key="9">
    <source>
        <dbReference type="Pfam" id="PF07715"/>
    </source>
</evidence>
<evidence type="ECO:0000256" key="3">
    <source>
        <dbReference type="ARBA" id="ARBA00022452"/>
    </source>
</evidence>
<dbReference type="NCBIfam" id="TIGR04056">
    <property type="entry name" value="OMP_RagA_SusC"/>
    <property type="match status" value="1"/>
</dbReference>
<dbReference type="OrthoDB" id="9768177at2"/>
<accession>A0A5B7SWF5</accession>
<dbReference type="Pfam" id="PF13715">
    <property type="entry name" value="CarbopepD_reg_2"/>
    <property type="match status" value="1"/>
</dbReference>
<keyword evidence="3 7" id="KW-1134">Transmembrane beta strand</keyword>
<dbReference type="SUPFAM" id="SSF56935">
    <property type="entry name" value="Porins"/>
    <property type="match status" value="1"/>
</dbReference>
<evidence type="ECO:0000313" key="10">
    <source>
        <dbReference type="EMBL" id="QCX01368.1"/>
    </source>
</evidence>
<name>A0A5B7SWF5_9FLAO</name>
<proteinExistence type="inferred from homology"/>
<evidence type="ECO:0000256" key="4">
    <source>
        <dbReference type="ARBA" id="ARBA00022692"/>
    </source>
</evidence>
<dbReference type="InterPro" id="IPR008969">
    <property type="entry name" value="CarboxyPept-like_regulatory"/>
</dbReference>
<evidence type="ECO:0000256" key="7">
    <source>
        <dbReference type="PROSITE-ProRule" id="PRU01360"/>
    </source>
</evidence>
<organism evidence="10 11">
    <name type="scientific">Aggregatimonas sangjinii</name>
    <dbReference type="NCBI Taxonomy" id="2583587"/>
    <lineage>
        <taxon>Bacteria</taxon>
        <taxon>Pseudomonadati</taxon>
        <taxon>Bacteroidota</taxon>
        <taxon>Flavobacteriia</taxon>
        <taxon>Flavobacteriales</taxon>
        <taxon>Flavobacteriaceae</taxon>
        <taxon>Aggregatimonas</taxon>
    </lineage>
</organism>
<dbReference type="InterPro" id="IPR036942">
    <property type="entry name" value="Beta-barrel_TonB_sf"/>
</dbReference>
<evidence type="ECO:0000256" key="6">
    <source>
        <dbReference type="ARBA" id="ARBA00023237"/>
    </source>
</evidence>
<dbReference type="InterPro" id="IPR023997">
    <property type="entry name" value="TonB-dep_OMP_SusC/RagA_CS"/>
</dbReference>
<dbReference type="InterPro" id="IPR037066">
    <property type="entry name" value="Plug_dom_sf"/>
</dbReference>
<dbReference type="InterPro" id="IPR023996">
    <property type="entry name" value="TonB-dep_OMP_SusC/RagA"/>
</dbReference>
<feature type="signal peptide" evidence="8">
    <location>
        <begin position="1"/>
        <end position="27"/>
    </location>
</feature>
<keyword evidence="8" id="KW-0732">Signal</keyword>
<reference evidence="10 11" key="1">
    <citation type="submission" date="2019-05" db="EMBL/GenBank/DDBJ databases">
        <title>Genome sequencing of F202Z8.</title>
        <authorList>
            <person name="Kwon Y.M."/>
        </authorList>
    </citation>
    <scope>NUCLEOTIDE SEQUENCE [LARGE SCALE GENOMIC DNA]</scope>
    <source>
        <strain evidence="10 11">F202Z8</strain>
    </source>
</reference>
<dbReference type="KEGG" id="asag:FGM00_15080"/>
<keyword evidence="2 7" id="KW-0813">Transport</keyword>
<keyword evidence="10" id="KW-0675">Receptor</keyword>
<keyword evidence="4 7" id="KW-0812">Transmembrane</keyword>
<gene>
    <name evidence="10" type="ORF">FGM00_15080</name>
</gene>
<evidence type="ECO:0000256" key="2">
    <source>
        <dbReference type="ARBA" id="ARBA00022448"/>
    </source>
</evidence>
<evidence type="ECO:0000313" key="11">
    <source>
        <dbReference type="Proteomes" id="UP000310017"/>
    </source>
</evidence>
<evidence type="ECO:0000256" key="1">
    <source>
        <dbReference type="ARBA" id="ARBA00004571"/>
    </source>
</evidence>
<dbReference type="Pfam" id="PF07715">
    <property type="entry name" value="Plug"/>
    <property type="match status" value="1"/>
</dbReference>
<dbReference type="Gene3D" id="2.60.40.1120">
    <property type="entry name" value="Carboxypeptidase-like, regulatory domain"/>
    <property type="match status" value="1"/>
</dbReference>
<comment type="subcellular location">
    <subcellularLocation>
        <location evidence="1 7">Cell outer membrane</location>
        <topology evidence="1 7">Multi-pass membrane protein</topology>
    </subcellularLocation>
</comment>
<comment type="similarity">
    <text evidence="7">Belongs to the TonB-dependent receptor family.</text>
</comment>
<dbReference type="NCBIfam" id="TIGR04057">
    <property type="entry name" value="SusC_RagA_signa"/>
    <property type="match status" value="1"/>
</dbReference>
<protein>
    <submittedName>
        <fullName evidence="10">TonB-dependent receptor</fullName>
    </submittedName>
</protein>